<evidence type="ECO:0000256" key="1">
    <source>
        <dbReference type="SAM" id="Coils"/>
    </source>
</evidence>
<dbReference type="Proteomes" id="UP000198424">
    <property type="component" value="Unassembled WGS sequence"/>
</dbReference>
<comment type="caution">
    <text evidence="2">The sequence shown here is derived from an EMBL/GenBank/DDBJ whole genome shotgun (WGS) entry which is preliminary data.</text>
</comment>
<keyword evidence="1" id="KW-0175">Coiled coil</keyword>
<dbReference type="STRING" id="991.IW20_21805"/>
<evidence type="ECO:0000313" key="2">
    <source>
        <dbReference type="EMBL" id="KFF09934.1"/>
    </source>
</evidence>
<evidence type="ECO:0000313" key="5">
    <source>
        <dbReference type="Proteomes" id="UP000198424"/>
    </source>
</evidence>
<name>A0A085ZZS0_FLAHY</name>
<accession>A0A085ZZS0</accession>
<dbReference type="eggNOG" id="ENOG5030YZG">
    <property type="taxonomic scope" value="Bacteria"/>
</dbReference>
<reference evidence="2 4" key="1">
    <citation type="submission" date="2014-07" db="EMBL/GenBank/DDBJ databases">
        <title>Genome of Flavobacterium hydatis DSM 2063.</title>
        <authorList>
            <person name="Pipes S.E."/>
            <person name="Stropko S.J."/>
            <person name="Newman J.D."/>
        </authorList>
    </citation>
    <scope>NUCLEOTIDE SEQUENCE [LARGE SCALE GENOMIC DNA]</scope>
    <source>
        <strain evidence="2 4">DSM 2063</strain>
    </source>
</reference>
<keyword evidence="5" id="KW-1185">Reference proteome</keyword>
<dbReference type="EMBL" id="JPRM01000043">
    <property type="protein sequence ID" value="KFF09934.1"/>
    <property type="molecule type" value="Genomic_DNA"/>
</dbReference>
<feature type="coiled-coil region" evidence="1">
    <location>
        <begin position="81"/>
        <end position="139"/>
    </location>
</feature>
<evidence type="ECO:0000313" key="4">
    <source>
        <dbReference type="Proteomes" id="UP000028712"/>
    </source>
</evidence>
<dbReference type="OrthoDB" id="1364353at2"/>
<dbReference type="Proteomes" id="UP000028712">
    <property type="component" value="Unassembled WGS sequence"/>
</dbReference>
<gene>
    <name evidence="3" type="ORF">B0A62_08140</name>
    <name evidence="2" type="ORF">IW20_21805</name>
</gene>
<reference evidence="3 5" key="2">
    <citation type="submission" date="2016-11" db="EMBL/GenBank/DDBJ databases">
        <title>Whole genomes of Flavobacteriaceae.</title>
        <authorList>
            <person name="Stine C."/>
            <person name="Li C."/>
            <person name="Tadesse D."/>
        </authorList>
    </citation>
    <scope>NUCLEOTIDE SEQUENCE [LARGE SCALE GENOMIC DNA]</scope>
    <source>
        <strain evidence="3 5">ATCC 29551</strain>
    </source>
</reference>
<dbReference type="RefSeq" id="WP_035627244.1">
    <property type="nucleotide sequence ID" value="NZ_JBEWQG010000025.1"/>
</dbReference>
<evidence type="ECO:0000313" key="3">
    <source>
        <dbReference type="EMBL" id="OXA95271.1"/>
    </source>
</evidence>
<dbReference type="AlphaFoldDB" id="A0A085ZZS0"/>
<protein>
    <submittedName>
        <fullName evidence="2">Uncharacterized protein</fullName>
    </submittedName>
</protein>
<dbReference type="EMBL" id="MUGY01000007">
    <property type="protein sequence ID" value="OXA95271.1"/>
    <property type="molecule type" value="Genomic_DNA"/>
</dbReference>
<sequence>MKKPNILNSFNILQKVTIEENNAVLFYFGDTPNWGKTEVIIDAVNSSDFYEVIEINLNLDYEDLISLYWKVHRYAGEEFFIEIDNDKMKIWQGEISEYEEQWGSFEDLDDEILFLNYKKYNIEKTSEEWKNDYENLRKRYYSLYNKKTIQLDSFREKIKLELKVKIEKHFEQLINTKRNSDSFTQEEVNKVISLALNDNNSGVRIDLLTEFLYDEFKK</sequence>
<organism evidence="2 4">
    <name type="scientific">Flavobacterium hydatis</name>
    <name type="common">Cytophaga aquatilis</name>
    <dbReference type="NCBI Taxonomy" id="991"/>
    <lineage>
        <taxon>Bacteria</taxon>
        <taxon>Pseudomonadati</taxon>
        <taxon>Bacteroidota</taxon>
        <taxon>Flavobacteriia</taxon>
        <taxon>Flavobacteriales</taxon>
        <taxon>Flavobacteriaceae</taxon>
        <taxon>Flavobacterium</taxon>
    </lineage>
</organism>
<proteinExistence type="predicted"/>